<evidence type="ECO:0000256" key="8">
    <source>
        <dbReference type="ARBA" id="ARBA00023242"/>
    </source>
</evidence>
<dbReference type="GO" id="GO:0000467">
    <property type="term" value="P:exonucleolytic trimming to generate mature 3'-end of 5.8S rRNA from tricistronic rRNA transcript (SSU-rRNA, 5.8S rRNA, LSU-rRNA)"/>
    <property type="evidence" value="ECO:0007669"/>
    <property type="project" value="TreeGrafter"/>
</dbReference>
<reference evidence="12" key="1">
    <citation type="submission" date="2020-10" db="EMBL/GenBank/DDBJ databases">
        <title>Unveiling of a novel bifunctional photoreceptor, Dualchrome1, isolated from a cosmopolitan green alga.</title>
        <authorList>
            <person name="Suzuki S."/>
            <person name="Kawachi M."/>
        </authorList>
    </citation>
    <scope>NUCLEOTIDE SEQUENCE</scope>
    <source>
        <strain evidence="12">NIES 2893</strain>
    </source>
</reference>
<evidence type="ECO:0000313" key="12">
    <source>
        <dbReference type="EMBL" id="GHP07780.1"/>
    </source>
</evidence>
<comment type="similarity">
    <text evidence="3">Belongs to the RNase PH family.</text>
</comment>
<keyword evidence="7" id="KW-0694">RNA-binding</keyword>
<dbReference type="GO" id="GO:0071035">
    <property type="term" value="P:nuclear polyadenylation-dependent rRNA catabolic process"/>
    <property type="evidence" value="ECO:0007669"/>
    <property type="project" value="TreeGrafter"/>
</dbReference>
<dbReference type="GO" id="GO:0005730">
    <property type="term" value="C:nucleolus"/>
    <property type="evidence" value="ECO:0007669"/>
    <property type="project" value="UniProtKB-SubCell"/>
</dbReference>
<evidence type="ECO:0000256" key="2">
    <source>
        <dbReference type="ARBA" id="ARBA00004604"/>
    </source>
</evidence>
<feature type="domain" description="Exoribonuclease phosphorolytic" evidence="11">
    <location>
        <begin position="72"/>
        <end position="195"/>
    </location>
</feature>
<evidence type="ECO:0000256" key="9">
    <source>
        <dbReference type="ARBA" id="ARBA00030617"/>
    </source>
</evidence>
<dbReference type="GO" id="GO:0034475">
    <property type="term" value="P:U4 snRNA 3'-end processing"/>
    <property type="evidence" value="ECO:0007669"/>
    <property type="project" value="TreeGrafter"/>
</dbReference>
<dbReference type="GO" id="GO:0071028">
    <property type="term" value="P:nuclear mRNA surveillance"/>
    <property type="evidence" value="ECO:0007669"/>
    <property type="project" value="TreeGrafter"/>
</dbReference>
<dbReference type="Gene3D" id="3.30.230.70">
    <property type="entry name" value="GHMP Kinase, N-terminal domain"/>
    <property type="match status" value="1"/>
</dbReference>
<accession>A0A830HPR6</accession>
<dbReference type="GO" id="GO:0016075">
    <property type="term" value="P:rRNA catabolic process"/>
    <property type="evidence" value="ECO:0007669"/>
    <property type="project" value="TreeGrafter"/>
</dbReference>
<organism evidence="12 13">
    <name type="scientific">Pycnococcus provasolii</name>
    <dbReference type="NCBI Taxonomy" id="41880"/>
    <lineage>
        <taxon>Eukaryota</taxon>
        <taxon>Viridiplantae</taxon>
        <taxon>Chlorophyta</taxon>
        <taxon>Pseudoscourfieldiophyceae</taxon>
        <taxon>Pseudoscourfieldiales</taxon>
        <taxon>Pycnococcaceae</taxon>
        <taxon>Pycnococcus</taxon>
    </lineage>
</organism>
<dbReference type="Pfam" id="PF01138">
    <property type="entry name" value="RNase_PH"/>
    <property type="match status" value="1"/>
</dbReference>
<keyword evidence="5" id="KW-0698">rRNA processing</keyword>
<dbReference type="InterPro" id="IPR027408">
    <property type="entry name" value="PNPase/RNase_PH_dom_sf"/>
</dbReference>
<dbReference type="InterPro" id="IPR001247">
    <property type="entry name" value="ExoRNase_PH_dom1"/>
</dbReference>
<dbReference type="GO" id="GO:0034476">
    <property type="term" value="P:U5 snRNA 3'-end processing"/>
    <property type="evidence" value="ECO:0007669"/>
    <property type="project" value="TreeGrafter"/>
</dbReference>
<dbReference type="SUPFAM" id="SSF54211">
    <property type="entry name" value="Ribosomal protein S5 domain 2-like"/>
    <property type="match status" value="1"/>
</dbReference>
<comment type="subcellular location">
    <subcellularLocation>
        <location evidence="1">Cytoplasm</location>
    </subcellularLocation>
    <subcellularLocation>
        <location evidence="2">Nucleus</location>
        <location evidence="2">Nucleolus</location>
    </subcellularLocation>
</comment>
<dbReference type="InterPro" id="IPR020568">
    <property type="entry name" value="Ribosomal_Su5_D2-typ_SF"/>
</dbReference>
<dbReference type="GO" id="GO:0034473">
    <property type="term" value="P:U1 snRNA 3'-end processing"/>
    <property type="evidence" value="ECO:0007669"/>
    <property type="project" value="TreeGrafter"/>
</dbReference>
<comment type="caution">
    <text evidence="12">The sequence shown here is derived from an EMBL/GenBank/DDBJ whole genome shotgun (WGS) entry which is preliminary data.</text>
</comment>
<dbReference type="OrthoDB" id="45882at2759"/>
<dbReference type="GO" id="GO:0035925">
    <property type="term" value="F:mRNA 3'-UTR AU-rich region binding"/>
    <property type="evidence" value="ECO:0007669"/>
    <property type="project" value="TreeGrafter"/>
</dbReference>
<evidence type="ECO:0000256" key="4">
    <source>
        <dbReference type="ARBA" id="ARBA00022490"/>
    </source>
</evidence>
<evidence type="ECO:0000256" key="10">
    <source>
        <dbReference type="SAM" id="MobiDB-lite"/>
    </source>
</evidence>
<dbReference type="PANTHER" id="PTHR11097:SF9">
    <property type="entry name" value="EXOSOME COMPLEX COMPONENT RRP43"/>
    <property type="match status" value="1"/>
</dbReference>
<evidence type="ECO:0000256" key="3">
    <source>
        <dbReference type="ARBA" id="ARBA00006678"/>
    </source>
</evidence>
<keyword evidence="13" id="KW-1185">Reference proteome</keyword>
<feature type="region of interest" description="Disordered" evidence="10">
    <location>
        <begin position="1"/>
        <end position="32"/>
    </location>
</feature>
<dbReference type="PANTHER" id="PTHR11097">
    <property type="entry name" value="EXOSOME COMPLEX EXONUCLEASE RIBOSOMAL RNA PROCESSING PROTEIN"/>
    <property type="match status" value="1"/>
</dbReference>
<dbReference type="EMBL" id="BNJQ01000018">
    <property type="protein sequence ID" value="GHP07780.1"/>
    <property type="molecule type" value="Genomic_DNA"/>
</dbReference>
<keyword evidence="8" id="KW-0539">Nucleus</keyword>
<gene>
    <name evidence="12" type="ORF">PPROV_000652200</name>
</gene>
<proteinExistence type="inferred from homology"/>
<name>A0A830HPR6_9CHLO</name>
<sequence length="330" mass="33944">MAPLEEASPPSNPNASGGAAEAAAETTVSSLPPEKRRDILAALFPKQAAAALLANADGARPEAPWLVARGVIGKGAMASTCVRRQGTCAVAAVKLEVAPPPANAPREGHCVFGVELPPASTGDVWRRNRHPDCRQLSALLTDVLAPCVHTQALLLREGVASFVLYVDVIVLSDDGAVVDAAALAAALALRDVVLPVAAPVGTRWCAGPGAEGRKGAVAGGRRVFASDVADMPLVSTWIVLPSAARNPCTVCRAPTRFEMDHAPDDATFVTVATARGGALICVRTVSGVEGAGLEDGEAFHAENLAIQKAVECREAHERELSDALSPKASG</sequence>
<evidence type="ECO:0000313" key="13">
    <source>
        <dbReference type="Proteomes" id="UP000660262"/>
    </source>
</evidence>
<dbReference type="AlphaFoldDB" id="A0A830HPR6"/>
<dbReference type="GO" id="GO:0071038">
    <property type="term" value="P:TRAMP-dependent tRNA surveillance pathway"/>
    <property type="evidence" value="ECO:0007669"/>
    <property type="project" value="TreeGrafter"/>
</dbReference>
<evidence type="ECO:0000256" key="1">
    <source>
        <dbReference type="ARBA" id="ARBA00004496"/>
    </source>
</evidence>
<dbReference type="Proteomes" id="UP000660262">
    <property type="component" value="Unassembled WGS sequence"/>
</dbReference>
<dbReference type="GO" id="GO:0000176">
    <property type="term" value="C:nuclear exosome (RNase complex)"/>
    <property type="evidence" value="ECO:0007669"/>
    <property type="project" value="TreeGrafter"/>
</dbReference>
<evidence type="ECO:0000256" key="6">
    <source>
        <dbReference type="ARBA" id="ARBA00022835"/>
    </source>
</evidence>
<evidence type="ECO:0000259" key="11">
    <source>
        <dbReference type="Pfam" id="PF01138"/>
    </source>
</evidence>
<protein>
    <recommendedName>
        <fullName evidence="9">Ribosomal RNA-processing protein 43</fullName>
    </recommendedName>
</protein>
<dbReference type="GO" id="GO:0000177">
    <property type="term" value="C:cytoplasmic exosome (RNase complex)"/>
    <property type="evidence" value="ECO:0007669"/>
    <property type="project" value="TreeGrafter"/>
</dbReference>
<keyword evidence="4" id="KW-0963">Cytoplasm</keyword>
<evidence type="ECO:0000256" key="5">
    <source>
        <dbReference type="ARBA" id="ARBA00022552"/>
    </source>
</evidence>
<evidence type="ECO:0000256" key="7">
    <source>
        <dbReference type="ARBA" id="ARBA00022884"/>
    </source>
</evidence>
<feature type="compositionally biased region" description="Low complexity" evidence="10">
    <location>
        <begin position="13"/>
        <end position="27"/>
    </location>
</feature>
<keyword evidence="6" id="KW-0271">Exosome</keyword>
<dbReference type="InterPro" id="IPR050590">
    <property type="entry name" value="Exosome_comp_Rrp42_subfam"/>
</dbReference>